<evidence type="ECO:0000313" key="4">
    <source>
        <dbReference type="Proteomes" id="UP000294359"/>
    </source>
</evidence>
<evidence type="ECO:0000313" key="2">
    <source>
        <dbReference type="EMBL" id="GGZ04950.1"/>
    </source>
</evidence>
<dbReference type="Proteomes" id="UP000619512">
    <property type="component" value="Unassembled WGS sequence"/>
</dbReference>
<proteinExistence type="predicted"/>
<reference evidence="2" key="1">
    <citation type="journal article" date="2014" name="Int. J. Syst. Evol. Microbiol.">
        <title>Complete genome sequence of Corynebacterium casei LMG S-19264T (=DSM 44701T), isolated from a smear-ripened cheese.</title>
        <authorList>
            <consortium name="US DOE Joint Genome Institute (JGI-PGF)"/>
            <person name="Walter F."/>
            <person name="Albersmeier A."/>
            <person name="Kalinowski J."/>
            <person name="Ruckert C."/>
        </authorList>
    </citation>
    <scope>NUCLEOTIDE SEQUENCE</scope>
    <source>
        <strain evidence="2">KCTC 12344</strain>
    </source>
</reference>
<dbReference type="EMBL" id="CP038026">
    <property type="protein sequence ID" value="QBQ35221.1"/>
    <property type="molecule type" value="Genomic_DNA"/>
</dbReference>
<sequence>MSASPHAHVLPTALEALIRLDSANIRTYGPAAMTCKATANELAEPASGEPALPTLPREQYRSDDSAAKGSQGMRLAHESSRCMWPPA</sequence>
<dbReference type="AlphaFoldDB" id="A0A4P7B9K2"/>
<dbReference type="Proteomes" id="UP000294359">
    <property type="component" value="Chromosome"/>
</dbReference>
<reference evidence="2" key="3">
    <citation type="submission" date="2022-12" db="EMBL/GenBank/DDBJ databases">
        <authorList>
            <person name="Sun Q."/>
            <person name="Kim S."/>
        </authorList>
    </citation>
    <scope>NUCLEOTIDE SEQUENCE</scope>
    <source>
        <strain evidence="2">KCTC 12344</strain>
    </source>
</reference>
<feature type="region of interest" description="Disordered" evidence="1">
    <location>
        <begin position="42"/>
        <end position="87"/>
    </location>
</feature>
<keyword evidence="4" id="KW-1185">Reference proteome</keyword>
<gene>
    <name evidence="3" type="ORF">E1742_02835</name>
    <name evidence="2" type="ORF">GCM10007388_43150</name>
</gene>
<organism evidence="2 5">
    <name type="scientific">Pseudoduganella plicata</name>
    <dbReference type="NCBI Taxonomy" id="321984"/>
    <lineage>
        <taxon>Bacteria</taxon>
        <taxon>Pseudomonadati</taxon>
        <taxon>Pseudomonadota</taxon>
        <taxon>Betaproteobacteria</taxon>
        <taxon>Burkholderiales</taxon>
        <taxon>Oxalobacteraceae</taxon>
        <taxon>Telluria group</taxon>
        <taxon>Pseudoduganella</taxon>
    </lineage>
</organism>
<dbReference type="RefSeq" id="WP_134383461.1">
    <property type="nucleotide sequence ID" value="NZ_BMWW01000009.1"/>
</dbReference>
<evidence type="ECO:0000313" key="5">
    <source>
        <dbReference type="Proteomes" id="UP000619512"/>
    </source>
</evidence>
<name>A0A4P7B9K2_9BURK</name>
<protein>
    <submittedName>
        <fullName evidence="2">Uncharacterized protein</fullName>
    </submittedName>
</protein>
<reference evidence="3 4" key="2">
    <citation type="submission" date="2019-03" db="EMBL/GenBank/DDBJ databases">
        <title>Draft Genome Sequences of Six Type Strains of the Genus Massilia.</title>
        <authorList>
            <person name="Miess H."/>
            <person name="Frediansyhah A."/>
            <person name="Gross H."/>
        </authorList>
    </citation>
    <scope>NUCLEOTIDE SEQUENCE [LARGE SCALE GENOMIC DNA]</scope>
    <source>
        <strain evidence="3 4">DSM 17505</strain>
    </source>
</reference>
<evidence type="ECO:0000256" key="1">
    <source>
        <dbReference type="SAM" id="MobiDB-lite"/>
    </source>
</evidence>
<accession>A0A4P7B9K2</accession>
<dbReference type="EMBL" id="BMWW01000009">
    <property type="protein sequence ID" value="GGZ04950.1"/>
    <property type="molecule type" value="Genomic_DNA"/>
</dbReference>
<evidence type="ECO:0000313" key="3">
    <source>
        <dbReference type="EMBL" id="QBQ35221.1"/>
    </source>
</evidence>